<accession>A0A914QCP8</accession>
<sequence>MTEFIFDFHFCNMSFEFVLEYIVPKKFLFTSQKLYDILLYSITKSGDVEKLFDAIYEFAENEATEKQLSAADDDFNLENAIKDELRGVLPRICFSRMSFEYVNDKIVGKKFLFSASELYKYLLNSKRTREEEEEFFKAVCELAEEYALKKQETILSENFDLKAAVKEELNEIIPKVKFSSMKLDFLADFVVKKGFTFNAAELYKFFVDFKGEFENEEKLLEAFYKLAEAQAREKEKTAMDENLNLVDTIKADLADILPKVQFYKMDKTYLQNFVVKNGILSDDDVNHIFDYRVVIRNGGSTLTGTFVDTFGIKARLGTDGYRLPARATYKQRFTRLKFTVPSTPSTLQKMKGIEWYLLLEKDGTLTIKSANNIAKSGDYLIAELRSQNHFELVVGFPTTIESYSKSGESDT</sequence>
<reference evidence="2" key="1">
    <citation type="submission" date="2022-11" db="UniProtKB">
        <authorList>
            <consortium name="WormBaseParasite"/>
        </authorList>
    </citation>
    <scope>IDENTIFICATION</scope>
</reference>
<dbReference type="WBParaSite" id="PDA_v2.g29482.t1">
    <property type="protein sequence ID" value="PDA_v2.g29482.t1"/>
    <property type="gene ID" value="PDA_v2.g29482"/>
</dbReference>
<proteinExistence type="predicted"/>
<evidence type="ECO:0000313" key="1">
    <source>
        <dbReference type="Proteomes" id="UP000887578"/>
    </source>
</evidence>
<evidence type="ECO:0000313" key="2">
    <source>
        <dbReference type="WBParaSite" id="PDA_v2.g29482.t1"/>
    </source>
</evidence>
<dbReference type="AlphaFoldDB" id="A0A914QCP8"/>
<keyword evidence="1" id="KW-1185">Reference proteome</keyword>
<dbReference type="Proteomes" id="UP000887578">
    <property type="component" value="Unplaced"/>
</dbReference>
<organism evidence="1 2">
    <name type="scientific">Panagrolaimus davidi</name>
    <dbReference type="NCBI Taxonomy" id="227884"/>
    <lineage>
        <taxon>Eukaryota</taxon>
        <taxon>Metazoa</taxon>
        <taxon>Ecdysozoa</taxon>
        <taxon>Nematoda</taxon>
        <taxon>Chromadorea</taxon>
        <taxon>Rhabditida</taxon>
        <taxon>Tylenchina</taxon>
        <taxon>Panagrolaimomorpha</taxon>
        <taxon>Panagrolaimoidea</taxon>
        <taxon>Panagrolaimidae</taxon>
        <taxon>Panagrolaimus</taxon>
    </lineage>
</organism>
<protein>
    <submittedName>
        <fullName evidence="2">Uncharacterized protein</fullName>
    </submittedName>
</protein>
<name>A0A914QCP8_9BILA</name>